<dbReference type="EMBL" id="CAJOBO010000467">
    <property type="protein sequence ID" value="CAF4228648.1"/>
    <property type="molecule type" value="Genomic_DNA"/>
</dbReference>
<dbReference type="InterPro" id="IPR016181">
    <property type="entry name" value="Acyl_CoA_acyltransferase"/>
</dbReference>
<dbReference type="EMBL" id="CAJOBR010003667">
    <property type="protein sequence ID" value="CAF4747541.1"/>
    <property type="molecule type" value="Genomic_DNA"/>
</dbReference>
<accession>A0A820U1W7</accession>
<gene>
    <name evidence="4" type="ORF">FME351_LOCUS17240</name>
    <name evidence="6" type="ORF">GRG538_LOCUS31837</name>
    <name evidence="7" type="ORF">HFQ381_LOCUS9089</name>
    <name evidence="5" type="ORF">KIK155_LOCUS26375</name>
    <name evidence="3" type="ORF">LUA448_LOCUS17277</name>
    <name evidence="11" type="ORF">QYT958_LOCUS20762</name>
    <name evidence="2" type="ORF">TIS948_LOCUS11316</name>
    <name evidence="10" type="ORF">TOA249_LOCUS1235</name>
    <name evidence="8" type="ORF">TSG867_LOCUS3276</name>
    <name evidence="9" type="ORF">UJA718_LOCUS10786</name>
</gene>
<evidence type="ECO:0000313" key="8">
    <source>
        <dbReference type="EMBL" id="CAF4254206.1"/>
    </source>
</evidence>
<dbReference type="Gene3D" id="3.40.630.30">
    <property type="match status" value="1"/>
</dbReference>
<dbReference type="EMBL" id="CAJOBS010000032">
    <property type="protein sequence ID" value="CAF4474746.1"/>
    <property type="molecule type" value="Genomic_DNA"/>
</dbReference>
<dbReference type="EMBL" id="CAJNYT010005601">
    <property type="protein sequence ID" value="CAF3759091.1"/>
    <property type="molecule type" value="Genomic_DNA"/>
</dbReference>
<dbReference type="Proteomes" id="UP000663838">
    <property type="component" value="Unassembled WGS sequence"/>
</dbReference>
<dbReference type="InterPro" id="IPR000182">
    <property type="entry name" value="GNAT_dom"/>
</dbReference>
<evidence type="ECO:0000313" key="5">
    <source>
        <dbReference type="EMBL" id="CAF3696796.1"/>
    </source>
</evidence>
<dbReference type="GO" id="GO:0016747">
    <property type="term" value="F:acyltransferase activity, transferring groups other than amino-acyl groups"/>
    <property type="evidence" value="ECO:0007669"/>
    <property type="project" value="InterPro"/>
</dbReference>
<comment type="caution">
    <text evidence="10">The sequence shown here is derived from an EMBL/GenBank/DDBJ whole genome shotgun (WGS) entry which is preliminary data.</text>
</comment>
<protein>
    <recommendedName>
        <fullName evidence="1">N-acetyltransferase domain-containing protein</fullName>
    </recommendedName>
</protein>
<dbReference type="PROSITE" id="PS51186">
    <property type="entry name" value="GNAT"/>
    <property type="match status" value="1"/>
</dbReference>
<dbReference type="InterPro" id="IPR052564">
    <property type="entry name" value="N-acetyltrans/Recomb-assoc"/>
</dbReference>
<dbReference type="EMBL" id="CAJNYV010004813">
    <property type="protein sequence ID" value="CAF3696796.1"/>
    <property type="molecule type" value="Genomic_DNA"/>
</dbReference>
<reference evidence="10" key="1">
    <citation type="submission" date="2021-02" db="EMBL/GenBank/DDBJ databases">
        <authorList>
            <person name="Nowell W R."/>
        </authorList>
    </citation>
    <scope>NUCLEOTIDE SEQUENCE</scope>
</reference>
<dbReference type="AlphaFoldDB" id="A0A820U1W7"/>
<feature type="domain" description="N-acetyltransferase" evidence="1">
    <location>
        <begin position="1"/>
        <end position="163"/>
    </location>
</feature>
<dbReference type="Proteomes" id="UP000663825">
    <property type="component" value="Unassembled WGS sequence"/>
</dbReference>
<proteinExistence type="predicted"/>
<evidence type="ECO:0000313" key="13">
    <source>
        <dbReference type="Proteomes" id="UP000663873"/>
    </source>
</evidence>
<evidence type="ECO:0000259" key="1">
    <source>
        <dbReference type="PROSITE" id="PS51186"/>
    </source>
</evidence>
<dbReference type="Proteomes" id="UP000663865">
    <property type="component" value="Unassembled WGS sequence"/>
</dbReference>
<dbReference type="PANTHER" id="PTHR43451">
    <property type="entry name" value="ACETYLTRANSFERASE (GNAT) FAMILY PROTEIN"/>
    <property type="match status" value="1"/>
</dbReference>
<dbReference type="PANTHER" id="PTHR43451:SF1">
    <property type="entry name" value="ACETYLTRANSFERASE"/>
    <property type="match status" value="1"/>
</dbReference>
<dbReference type="Proteomes" id="UP000663862">
    <property type="component" value="Unassembled WGS sequence"/>
</dbReference>
<dbReference type="Proteomes" id="UP000663869">
    <property type="component" value="Unassembled WGS sequence"/>
</dbReference>
<dbReference type="EMBL" id="CAJNYD010002178">
    <property type="protein sequence ID" value="CAF3397698.1"/>
    <property type="molecule type" value="Genomic_DNA"/>
</dbReference>
<evidence type="ECO:0000313" key="7">
    <source>
        <dbReference type="EMBL" id="CAF4228648.1"/>
    </source>
</evidence>
<evidence type="ECO:0000313" key="4">
    <source>
        <dbReference type="EMBL" id="CAF3508759.1"/>
    </source>
</evidence>
<evidence type="ECO:0000313" key="9">
    <source>
        <dbReference type="EMBL" id="CAF4271183.1"/>
    </source>
</evidence>
<dbReference type="Proteomes" id="UP000663833">
    <property type="component" value="Unassembled WGS sequence"/>
</dbReference>
<evidence type="ECO:0000313" key="10">
    <source>
        <dbReference type="EMBL" id="CAF4474746.1"/>
    </source>
</evidence>
<dbReference type="Proteomes" id="UP000663872">
    <property type="component" value="Unassembled WGS sequence"/>
</dbReference>
<dbReference type="EMBL" id="CAJOBP010001285">
    <property type="protein sequence ID" value="CAF4271183.1"/>
    <property type="molecule type" value="Genomic_DNA"/>
</dbReference>
<dbReference type="Pfam" id="PF00583">
    <property type="entry name" value="Acetyltransf_1"/>
    <property type="match status" value="1"/>
</dbReference>
<dbReference type="Proteomes" id="UP000663848">
    <property type="component" value="Unassembled WGS sequence"/>
</dbReference>
<dbReference type="EMBL" id="CAJOBQ010000096">
    <property type="protein sequence ID" value="CAF4254206.1"/>
    <property type="molecule type" value="Genomic_DNA"/>
</dbReference>
<name>A0A820U1W7_9BILA</name>
<evidence type="ECO:0000313" key="12">
    <source>
        <dbReference type="Proteomes" id="UP000663838"/>
    </source>
</evidence>
<dbReference type="Proteomes" id="UP000663851">
    <property type="component" value="Unassembled WGS sequence"/>
</dbReference>
<evidence type="ECO:0000313" key="3">
    <source>
        <dbReference type="EMBL" id="CAF3397698.1"/>
    </source>
</evidence>
<dbReference type="EMBL" id="CAJNXB010001591">
    <property type="protein sequence ID" value="CAF3180436.1"/>
    <property type="molecule type" value="Genomic_DNA"/>
</dbReference>
<evidence type="ECO:0000313" key="6">
    <source>
        <dbReference type="EMBL" id="CAF3759091.1"/>
    </source>
</evidence>
<dbReference type="SUPFAM" id="SSF55729">
    <property type="entry name" value="Acyl-CoA N-acyltransferases (Nat)"/>
    <property type="match status" value="1"/>
</dbReference>
<keyword evidence="13" id="KW-1185">Reference proteome</keyword>
<dbReference type="CDD" id="cd04301">
    <property type="entry name" value="NAT_SF"/>
    <property type="match status" value="1"/>
</dbReference>
<dbReference type="Proteomes" id="UP000663873">
    <property type="component" value="Unassembled WGS sequence"/>
</dbReference>
<evidence type="ECO:0000313" key="2">
    <source>
        <dbReference type="EMBL" id="CAF3180436.1"/>
    </source>
</evidence>
<dbReference type="OrthoDB" id="7305308at2759"/>
<organism evidence="10 12">
    <name type="scientific">Rotaria socialis</name>
    <dbReference type="NCBI Taxonomy" id="392032"/>
    <lineage>
        <taxon>Eukaryota</taxon>
        <taxon>Metazoa</taxon>
        <taxon>Spiralia</taxon>
        <taxon>Gnathifera</taxon>
        <taxon>Rotifera</taxon>
        <taxon>Eurotatoria</taxon>
        <taxon>Bdelloidea</taxon>
        <taxon>Philodinida</taxon>
        <taxon>Philodinidae</taxon>
        <taxon>Rotaria</taxon>
    </lineage>
</organism>
<dbReference type="EMBL" id="CAJNYU010002133">
    <property type="protein sequence ID" value="CAF3508759.1"/>
    <property type="molecule type" value="Genomic_DNA"/>
</dbReference>
<sequence>MQIRLATVSDAEAIVRVHYNAAHGLRPANFYTEDILNSWAPSPSDEFRINRFRSIIESDKEVVVVAELDNKLIIGFGAIIISDHEIRALYVDPTYEHQGVGSKILLHLEELALAQGVNILKLEASLNAKTFYIRHGYWVTQYDYHPLSSGGQMKCVKMSKQTTQTLENKE</sequence>
<evidence type="ECO:0000313" key="11">
    <source>
        <dbReference type="EMBL" id="CAF4747541.1"/>
    </source>
</evidence>